<keyword evidence="5 12" id="KW-0813">Transport</keyword>
<dbReference type="Proteomes" id="UP000190911">
    <property type="component" value="Chromosome I"/>
</dbReference>
<evidence type="ECO:0000256" key="7">
    <source>
        <dbReference type="ARBA" id="ARBA00022519"/>
    </source>
</evidence>
<evidence type="ECO:0000313" key="14">
    <source>
        <dbReference type="EMBL" id="SHM35759.1"/>
    </source>
</evidence>
<evidence type="ECO:0000256" key="13">
    <source>
        <dbReference type="SAM" id="MobiDB-lite"/>
    </source>
</evidence>
<name>A0A1M7I555_9GAMM</name>
<evidence type="ECO:0000256" key="6">
    <source>
        <dbReference type="ARBA" id="ARBA00022475"/>
    </source>
</evidence>
<evidence type="ECO:0000313" key="15">
    <source>
        <dbReference type="Proteomes" id="UP000190911"/>
    </source>
</evidence>
<keyword evidence="6 12" id="KW-1003">Cell membrane</keyword>
<dbReference type="OrthoDB" id="9815607at2"/>
<dbReference type="FunCoup" id="A0A1M7I555">
    <property type="interactions" value="112"/>
</dbReference>
<feature type="region of interest" description="Disordered" evidence="13">
    <location>
        <begin position="48"/>
        <end position="79"/>
    </location>
</feature>
<evidence type="ECO:0000256" key="1">
    <source>
        <dbReference type="ARBA" id="ARBA00002442"/>
    </source>
</evidence>
<dbReference type="GO" id="GO:1903607">
    <property type="term" value="P:cytochrome c biosynthetic process"/>
    <property type="evidence" value="ECO:0007669"/>
    <property type="project" value="TreeGrafter"/>
</dbReference>
<evidence type="ECO:0000256" key="8">
    <source>
        <dbReference type="ARBA" id="ARBA00022692"/>
    </source>
</evidence>
<keyword evidence="8 12" id="KW-0812">Transmembrane</keyword>
<comment type="subcellular location">
    <subcellularLocation>
        <location evidence="2 12">Cell inner membrane</location>
        <topology evidence="2 12">Single-pass membrane protein</topology>
    </subcellularLocation>
</comment>
<dbReference type="EMBL" id="LT670847">
    <property type="protein sequence ID" value="SHM35759.1"/>
    <property type="molecule type" value="Genomic_DNA"/>
</dbReference>
<evidence type="ECO:0000256" key="2">
    <source>
        <dbReference type="ARBA" id="ARBA00004377"/>
    </source>
</evidence>
<dbReference type="InterPro" id="IPR052075">
    <property type="entry name" value="Heme_exporter_D"/>
</dbReference>
<evidence type="ECO:0000256" key="12">
    <source>
        <dbReference type="RuleBase" id="RU363101"/>
    </source>
</evidence>
<keyword evidence="11 12" id="KW-0472">Membrane</keyword>
<dbReference type="STRING" id="29571.SAMN05878437_2552"/>
<proteinExistence type="inferred from homology"/>
<comment type="similarity">
    <text evidence="3 12">Belongs to the CcmD/CycX/HelD family.</text>
</comment>
<dbReference type="GO" id="GO:0015886">
    <property type="term" value="P:heme transport"/>
    <property type="evidence" value="ECO:0007669"/>
    <property type="project" value="InterPro"/>
</dbReference>
<evidence type="ECO:0000256" key="9">
    <source>
        <dbReference type="ARBA" id="ARBA00022748"/>
    </source>
</evidence>
<dbReference type="RefSeq" id="WP_079554171.1">
    <property type="nucleotide sequence ID" value="NZ_LT670847.1"/>
</dbReference>
<evidence type="ECO:0000256" key="4">
    <source>
        <dbReference type="ARBA" id="ARBA00016461"/>
    </source>
</evidence>
<keyword evidence="9 12" id="KW-0201">Cytochrome c-type biogenesis</keyword>
<evidence type="ECO:0000256" key="5">
    <source>
        <dbReference type="ARBA" id="ARBA00022448"/>
    </source>
</evidence>
<keyword evidence="15" id="KW-1185">Reference proteome</keyword>
<keyword evidence="10 12" id="KW-1133">Transmembrane helix</keyword>
<dbReference type="PANTHER" id="PTHR37531">
    <property type="entry name" value="HEME EXPORTER PROTEIN D"/>
    <property type="match status" value="1"/>
</dbReference>
<dbReference type="Pfam" id="PF04995">
    <property type="entry name" value="CcmD"/>
    <property type="match status" value="1"/>
</dbReference>
<sequence length="79" mass="8858">MAFTSFADFLAMGGHAPYVWSAWGVTLFLLLASVWHARLERRQLIKGLKRRERRDQAHRATQQDTAARNAAAGGGHHDT</sequence>
<dbReference type="NCBIfam" id="TIGR03141">
    <property type="entry name" value="cytochro_ccmD"/>
    <property type="match status" value="1"/>
</dbReference>
<evidence type="ECO:0000256" key="11">
    <source>
        <dbReference type="ARBA" id="ARBA00023136"/>
    </source>
</evidence>
<evidence type="ECO:0000256" key="3">
    <source>
        <dbReference type="ARBA" id="ARBA00008741"/>
    </source>
</evidence>
<evidence type="ECO:0000256" key="10">
    <source>
        <dbReference type="ARBA" id="ARBA00022989"/>
    </source>
</evidence>
<accession>A0A1M7I555</accession>
<feature type="transmembrane region" description="Helical" evidence="12">
    <location>
        <begin position="20"/>
        <end position="39"/>
    </location>
</feature>
<keyword evidence="7 12" id="KW-0997">Cell inner membrane</keyword>
<dbReference type="GO" id="GO:0017004">
    <property type="term" value="P:cytochrome complex assembly"/>
    <property type="evidence" value="ECO:0007669"/>
    <property type="project" value="UniProtKB-KW"/>
</dbReference>
<dbReference type="InterPro" id="IPR007078">
    <property type="entry name" value="Haem_export_protD_CcmD"/>
</dbReference>
<reference evidence="14 15" key="1">
    <citation type="submission" date="2016-11" db="EMBL/GenBank/DDBJ databases">
        <authorList>
            <person name="Jaros S."/>
            <person name="Januszkiewicz K."/>
            <person name="Wedrychowicz H."/>
        </authorList>
    </citation>
    <scope>NUCLEOTIDE SEQUENCE [LARGE SCALE GENOMIC DNA]</scope>
    <source>
        <strain evidence="14 15">ACAM 12</strain>
    </source>
</reference>
<dbReference type="AlphaFoldDB" id="A0A1M7I555"/>
<feature type="compositionally biased region" description="Low complexity" evidence="13">
    <location>
        <begin position="59"/>
        <end position="71"/>
    </location>
</feature>
<dbReference type="InParanoid" id="A0A1M7I555"/>
<gene>
    <name evidence="14" type="ORF">SAMN05878437_2552</name>
</gene>
<dbReference type="GO" id="GO:0005886">
    <property type="term" value="C:plasma membrane"/>
    <property type="evidence" value="ECO:0007669"/>
    <property type="project" value="UniProtKB-SubCell"/>
</dbReference>
<dbReference type="PANTHER" id="PTHR37531:SF1">
    <property type="entry name" value="HEME EXPORTER PROTEIN D"/>
    <property type="match status" value="1"/>
</dbReference>
<protein>
    <recommendedName>
        <fullName evidence="4 12">Heme exporter protein D</fullName>
    </recommendedName>
</protein>
<comment type="function">
    <text evidence="1 12">Required for the export of heme to the periplasm for the biogenesis of c-type cytochromes.</text>
</comment>
<organism evidence="14 15">
    <name type="scientific">Vreelandella subglaciescola</name>
    <dbReference type="NCBI Taxonomy" id="29571"/>
    <lineage>
        <taxon>Bacteria</taxon>
        <taxon>Pseudomonadati</taxon>
        <taxon>Pseudomonadota</taxon>
        <taxon>Gammaproteobacteria</taxon>
        <taxon>Oceanospirillales</taxon>
        <taxon>Halomonadaceae</taxon>
        <taxon>Vreelandella</taxon>
    </lineage>
</organism>